<keyword evidence="5 7" id="KW-1133">Transmembrane helix</keyword>
<keyword evidence="6 7" id="KW-0472">Membrane</keyword>
<evidence type="ECO:0000256" key="1">
    <source>
        <dbReference type="ARBA" id="ARBA00004651"/>
    </source>
</evidence>
<organism evidence="9">
    <name type="scientific">freshwater metagenome</name>
    <dbReference type="NCBI Taxonomy" id="449393"/>
    <lineage>
        <taxon>unclassified sequences</taxon>
        <taxon>metagenomes</taxon>
        <taxon>ecological metagenomes</taxon>
    </lineage>
</organism>
<feature type="transmembrane region" description="Helical" evidence="7">
    <location>
        <begin position="16"/>
        <end position="39"/>
    </location>
</feature>
<feature type="transmembrane region" description="Helical" evidence="7">
    <location>
        <begin position="281"/>
        <end position="301"/>
    </location>
</feature>
<dbReference type="GO" id="GO:0022857">
    <property type="term" value="F:transmembrane transporter activity"/>
    <property type="evidence" value="ECO:0007669"/>
    <property type="project" value="InterPro"/>
</dbReference>
<evidence type="ECO:0000256" key="6">
    <source>
        <dbReference type="ARBA" id="ARBA00023136"/>
    </source>
</evidence>
<dbReference type="InterPro" id="IPR036259">
    <property type="entry name" value="MFS_trans_sf"/>
</dbReference>
<feature type="transmembrane region" description="Helical" evidence="7">
    <location>
        <begin position="222"/>
        <end position="245"/>
    </location>
</feature>
<sequence>MTLSLLIVYLSQVRSLSILTASLVLTWMAVIGLAATPAVGTVTDRVGPRKVMLVALLLESLGVGLMGLVDTTAKAFAVATLMALGASGVWGPLSTFIAQVVPDHQRSTAFAVSFMMLNLGLGLGGLIGASIVDVSRPETFMVLYLADAATYLLFWAAIASLRRFGGPVTRDKDDIEVRGGWSVALRDRRLLGVVLASLVLITCGYGSMEAGLAIFITDTAQLSARLIGIVFLVNTLTIVVGQLFVLKWLRGRSRVRLLGLTALLWAASWFLGALVPGFPTWAGITVLLIATLIFALGETVWSPTAPSLINAIAPDHLRGRYNAAQALTWSLGSMLAPVFTGLLIGSGLGVLWAIIIACGCLVAGLLSQLLRRELTPAEDGREVVATA</sequence>
<keyword evidence="3" id="KW-1003">Cell membrane</keyword>
<dbReference type="PANTHER" id="PTHR23517">
    <property type="entry name" value="RESISTANCE PROTEIN MDTM, PUTATIVE-RELATED-RELATED"/>
    <property type="match status" value="1"/>
</dbReference>
<evidence type="ECO:0000313" key="9">
    <source>
        <dbReference type="EMBL" id="CAB4912205.1"/>
    </source>
</evidence>
<feature type="domain" description="Major facilitator superfamily (MFS) profile" evidence="8">
    <location>
        <begin position="1"/>
        <end position="375"/>
    </location>
</feature>
<protein>
    <submittedName>
        <fullName evidence="9">Unannotated protein</fullName>
    </submittedName>
</protein>
<dbReference type="Gene3D" id="1.20.1250.20">
    <property type="entry name" value="MFS general substrate transporter like domains"/>
    <property type="match status" value="1"/>
</dbReference>
<gene>
    <name evidence="9" type="ORF">UFOPK3610_00884</name>
</gene>
<keyword evidence="2" id="KW-0813">Transport</keyword>
<keyword evidence="4 7" id="KW-0812">Transmembrane</keyword>
<feature type="transmembrane region" description="Helical" evidence="7">
    <location>
        <begin position="141"/>
        <end position="161"/>
    </location>
</feature>
<dbReference type="PROSITE" id="PS50850">
    <property type="entry name" value="MFS"/>
    <property type="match status" value="1"/>
</dbReference>
<dbReference type="SUPFAM" id="SSF103473">
    <property type="entry name" value="MFS general substrate transporter"/>
    <property type="match status" value="1"/>
</dbReference>
<feature type="transmembrane region" description="Helical" evidence="7">
    <location>
        <begin position="190"/>
        <end position="216"/>
    </location>
</feature>
<accession>A0A6J7H6Q5</accession>
<evidence type="ECO:0000256" key="4">
    <source>
        <dbReference type="ARBA" id="ARBA00022692"/>
    </source>
</evidence>
<evidence type="ECO:0000256" key="2">
    <source>
        <dbReference type="ARBA" id="ARBA00022448"/>
    </source>
</evidence>
<dbReference type="InterPro" id="IPR020846">
    <property type="entry name" value="MFS_dom"/>
</dbReference>
<dbReference type="InterPro" id="IPR050171">
    <property type="entry name" value="MFS_Transporters"/>
</dbReference>
<evidence type="ECO:0000256" key="5">
    <source>
        <dbReference type="ARBA" id="ARBA00022989"/>
    </source>
</evidence>
<dbReference type="GO" id="GO:0005886">
    <property type="term" value="C:plasma membrane"/>
    <property type="evidence" value="ECO:0007669"/>
    <property type="project" value="UniProtKB-SubCell"/>
</dbReference>
<proteinExistence type="predicted"/>
<evidence type="ECO:0000256" key="3">
    <source>
        <dbReference type="ARBA" id="ARBA00022475"/>
    </source>
</evidence>
<name>A0A6J7H6Q5_9ZZZZ</name>
<reference evidence="9" key="1">
    <citation type="submission" date="2020-05" db="EMBL/GenBank/DDBJ databases">
        <authorList>
            <person name="Chiriac C."/>
            <person name="Salcher M."/>
            <person name="Ghai R."/>
            <person name="Kavagutti S V."/>
        </authorList>
    </citation>
    <scope>NUCLEOTIDE SEQUENCE</scope>
</reference>
<dbReference type="Pfam" id="PF07690">
    <property type="entry name" value="MFS_1"/>
    <property type="match status" value="1"/>
</dbReference>
<feature type="transmembrane region" description="Helical" evidence="7">
    <location>
        <begin position="350"/>
        <end position="370"/>
    </location>
</feature>
<feature type="transmembrane region" description="Helical" evidence="7">
    <location>
        <begin position="75"/>
        <end position="97"/>
    </location>
</feature>
<comment type="subcellular location">
    <subcellularLocation>
        <location evidence="1">Cell membrane</location>
        <topology evidence="1">Multi-pass membrane protein</topology>
    </subcellularLocation>
</comment>
<evidence type="ECO:0000259" key="8">
    <source>
        <dbReference type="PROSITE" id="PS50850"/>
    </source>
</evidence>
<dbReference type="EMBL" id="CAFBMR010000027">
    <property type="protein sequence ID" value="CAB4912205.1"/>
    <property type="molecule type" value="Genomic_DNA"/>
</dbReference>
<evidence type="ECO:0000256" key="7">
    <source>
        <dbReference type="SAM" id="Phobius"/>
    </source>
</evidence>
<feature type="transmembrane region" description="Helical" evidence="7">
    <location>
        <begin position="257"/>
        <end position="275"/>
    </location>
</feature>
<dbReference type="AlphaFoldDB" id="A0A6J7H6Q5"/>
<dbReference type="PANTHER" id="PTHR23517:SF2">
    <property type="entry name" value="MULTIDRUG RESISTANCE PROTEIN MDTH"/>
    <property type="match status" value="1"/>
</dbReference>
<feature type="transmembrane region" description="Helical" evidence="7">
    <location>
        <begin position="322"/>
        <end position="344"/>
    </location>
</feature>
<feature type="transmembrane region" description="Helical" evidence="7">
    <location>
        <begin position="109"/>
        <end position="129"/>
    </location>
</feature>
<dbReference type="InterPro" id="IPR011701">
    <property type="entry name" value="MFS"/>
</dbReference>